<gene>
    <name evidence="2" type="ORF">V6N11_035241</name>
</gene>
<keyword evidence="3" id="KW-1185">Reference proteome</keyword>
<protein>
    <submittedName>
        <fullName evidence="2">Uncharacterized protein</fullName>
    </submittedName>
</protein>
<organism evidence="2 3">
    <name type="scientific">Hibiscus sabdariffa</name>
    <name type="common">roselle</name>
    <dbReference type="NCBI Taxonomy" id="183260"/>
    <lineage>
        <taxon>Eukaryota</taxon>
        <taxon>Viridiplantae</taxon>
        <taxon>Streptophyta</taxon>
        <taxon>Embryophyta</taxon>
        <taxon>Tracheophyta</taxon>
        <taxon>Spermatophyta</taxon>
        <taxon>Magnoliopsida</taxon>
        <taxon>eudicotyledons</taxon>
        <taxon>Gunneridae</taxon>
        <taxon>Pentapetalae</taxon>
        <taxon>rosids</taxon>
        <taxon>malvids</taxon>
        <taxon>Malvales</taxon>
        <taxon>Malvaceae</taxon>
        <taxon>Malvoideae</taxon>
        <taxon>Hibiscus</taxon>
    </lineage>
</organism>
<name>A0ABR2QZU5_9ROSI</name>
<evidence type="ECO:0000313" key="2">
    <source>
        <dbReference type="EMBL" id="KAK9006196.1"/>
    </source>
</evidence>
<evidence type="ECO:0000313" key="3">
    <source>
        <dbReference type="Proteomes" id="UP001396334"/>
    </source>
</evidence>
<dbReference type="InterPro" id="IPR036691">
    <property type="entry name" value="Endo/exonu/phosph_ase_sf"/>
</dbReference>
<dbReference type="Gene3D" id="3.60.10.10">
    <property type="entry name" value="Endonuclease/exonuclease/phosphatase"/>
    <property type="match status" value="1"/>
</dbReference>
<comment type="caution">
    <text evidence="2">The sequence shown here is derived from an EMBL/GenBank/DDBJ whole genome shotgun (WGS) entry which is preliminary data.</text>
</comment>
<dbReference type="Proteomes" id="UP001396334">
    <property type="component" value="Unassembled WGS sequence"/>
</dbReference>
<accession>A0ABR2QZU5</accession>
<proteinExistence type="predicted"/>
<reference evidence="2 3" key="1">
    <citation type="journal article" date="2024" name="G3 (Bethesda)">
        <title>Genome assembly of Hibiscus sabdariffa L. provides insights into metabolisms of medicinal natural products.</title>
        <authorList>
            <person name="Kim T."/>
        </authorList>
    </citation>
    <scope>NUCLEOTIDE SEQUENCE [LARGE SCALE GENOMIC DNA]</scope>
    <source>
        <strain evidence="2">TK-2024</strain>
        <tissue evidence="2">Old leaves</tissue>
    </source>
</reference>
<evidence type="ECO:0000256" key="1">
    <source>
        <dbReference type="SAM" id="MobiDB-lite"/>
    </source>
</evidence>
<feature type="compositionally biased region" description="Polar residues" evidence="1">
    <location>
        <begin position="1"/>
        <end position="15"/>
    </location>
</feature>
<dbReference type="EMBL" id="JBBPBN010000029">
    <property type="protein sequence ID" value="KAK9006196.1"/>
    <property type="molecule type" value="Genomic_DNA"/>
</dbReference>
<sequence>MNNQDKVPSTSSQDKAAQVYRDDTSAPGVDIRASCEVSKVGSLEDRSGYCDATFKGIKVFSSAEAIMDHLNSWGMGDIGGYHYLIEINDKELFKILEDLNWSYLKQVFVDVSPWSAIPMKKKLIALTVSIKREVDSNEVAFPHSAHLLDHVINGLATESGDKVGSSLEPNKVDPTTDKVLDDISAMGFNKVEIVRETSPVLESSLIPNWDSVGCHELKWSIKTKSQVDFSRCRINQNLRWNGCLLLKAAQITLWDNLLFVKQVSNRVWILACDFNAIRFSHERQGCTSRDSSSIEFNNFIEKGELKEVKLVGKKFNWFGPVGKMSMLDKFLVSRST</sequence>
<feature type="region of interest" description="Disordered" evidence="1">
    <location>
        <begin position="1"/>
        <end position="25"/>
    </location>
</feature>